<gene>
    <name evidence="3" type="ORF">Q8791_20800</name>
</gene>
<dbReference type="SUPFAM" id="SSF47203">
    <property type="entry name" value="Acyl-CoA dehydrogenase C-terminal domain-like"/>
    <property type="match status" value="1"/>
</dbReference>
<dbReference type="InterPro" id="IPR009075">
    <property type="entry name" value="AcylCo_DH/oxidase_C"/>
</dbReference>
<dbReference type="Proteomes" id="UP001356095">
    <property type="component" value="Unassembled WGS sequence"/>
</dbReference>
<sequence>MPPSGAVVRSPRIPRGEPLDLVGRPTIWWCHRAAGEVWCEAFGTPLIDAQALRFGLAEMATEPEAARSLLWRAAAAPDDGDPDAAHLCAMAKRFATETGFTVADQALQLHGGYCYLTEYGIEKIVRDLRVHRILEGTNEIMSLIIARGLTGAA</sequence>
<protein>
    <submittedName>
        <fullName evidence="3">Acyl-CoA dehydrogenase family protein</fullName>
    </submittedName>
</protein>
<dbReference type="InterPro" id="IPR052547">
    <property type="entry name" value="Mito_Isobutyryl-CoADH"/>
</dbReference>
<keyword evidence="1" id="KW-0285">Flavoprotein</keyword>
<evidence type="ECO:0000259" key="2">
    <source>
        <dbReference type="Pfam" id="PF00441"/>
    </source>
</evidence>
<dbReference type="RefSeq" id="WP_330093427.1">
    <property type="nucleotide sequence ID" value="NZ_JAUZMY010000021.1"/>
</dbReference>
<dbReference type="Pfam" id="PF00441">
    <property type="entry name" value="Acyl-CoA_dh_1"/>
    <property type="match status" value="1"/>
</dbReference>
<accession>A0ABU7KBT7</accession>
<evidence type="ECO:0000256" key="1">
    <source>
        <dbReference type="ARBA" id="ARBA00022630"/>
    </source>
</evidence>
<evidence type="ECO:0000313" key="4">
    <source>
        <dbReference type="Proteomes" id="UP001356095"/>
    </source>
</evidence>
<organism evidence="3 4">
    <name type="scientific">Nocardiopsis codii</name>
    <dbReference type="NCBI Taxonomy" id="3065942"/>
    <lineage>
        <taxon>Bacteria</taxon>
        <taxon>Bacillati</taxon>
        <taxon>Actinomycetota</taxon>
        <taxon>Actinomycetes</taxon>
        <taxon>Streptosporangiales</taxon>
        <taxon>Nocardiopsidaceae</taxon>
        <taxon>Nocardiopsis</taxon>
    </lineage>
</organism>
<dbReference type="PANTHER" id="PTHR43831">
    <property type="entry name" value="ISOBUTYRYL-COA DEHYDROGENASE"/>
    <property type="match status" value="1"/>
</dbReference>
<dbReference type="InterPro" id="IPR036250">
    <property type="entry name" value="AcylCo_DH-like_C"/>
</dbReference>
<reference evidence="3 4" key="1">
    <citation type="submission" date="2023-08" db="EMBL/GenBank/DDBJ databases">
        <authorList>
            <person name="Girao M."/>
            <person name="Carvalho M.F."/>
        </authorList>
    </citation>
    <scope>NUCLEOTIDE SEQUENCE [LARGE SCALE GENOMIC DNA]</scope>
    <source>
        <strain evidence="3 4">CT-R113</strain>
    </source>
</reference>
<proteinExistence type="predicted"/>
<name>A0ABU7KBT7_9ACTN</name>
<feature type="domain" description="Acyl-CoA dehydrogenase/oxidase C-terminal" evidence="2">
    <location>
        <begin position="40"/>
        <end position="149"/>
    </location>
</feature>
<dbReference type="PANTHER" id="PTHR43831:SF1">
    <property type="entry name" value="ISOBUTYRYL-COA DEHYDROGENASE, MITOCHONDRIAL"/>
    <property type="match status" value="1"/>
</dbReference>
<keyword evidence="4" id="KW-1185">Reference proteome</keyword>
<dbReference type="Gene3D" id="1.20.140.10">
    <property type="entry name" value="Butyryl-CoA Dehydrogenase, subunit A, domain 3"/>
    <property type="match status" value="1"/>
</dbReference>
<dbReference type="EMBL" id="JAUZMY010000021">
    <property type="protein sequence ID" value="MEE2039662.1"/>
    <property type="molecule type" value="Genomic_DNA"/>
</dbReference>
<comment type="caution">
    <text evidence="3">The sequence shown here is derived from an EMBL/GenBank/DDBJ whole genome shotgun (WGS) entry which is preliminary data.</text>
</comment>
<evidence type="ECO:0000313" key="3">
    <source>
        <dbReference type="EMBL" id="MEE2039662.1"/>
    </source>
</evidence>